<reference evidence="1" key="1">
    <citation type="submission" date="2021-03" db="EMBL/GenBank/DDBJ databases">
        <title>Whole genome shotgun sequence of Actinoplanes auranticolor NBRC 12245.</title>
        <authorList>
            <person name="Komaki H."/>
            <person name="Tamura T."/>
        </authorList>
    </citation>
    <scope>NUCLEOTIDE SEQUENCE</scope>
    <source>
        <strain evidence="1">NBRC 12245</strain>
    </source>
</reference>
<evidence type="ECO:0000313" key="2">
    <source>
        <dbReference type="Proteomes" id="UP000681340"/>
    </source>
</evidence>
<sequence length="153" mass="17440">MSNKHQVDEAVDIARSLVDDEVPVSSPVLALTELARRFAATEFDVPEDQDADGYLFQYGKVGWLPQPTFVVSMVRQLEVVDSDGEHEFYSQVQFEYRFPLDRDLEKLESHSEWWFPGGATPFGAWLESVSRSPIGDLLGSREPREFLVWADQS</sequence>
<keyword evidence="2" id="KW-1185">Reference proteome</keyword>
<organism evidence="1 2">
    <name type="scientific">Actinoplanes auranticolor</name>
    <dbReference type="NCBI Taxonomy" id="47988"/>
    <lineage>
        <taxon>Bacteria</taxon>
        <taxon>Bacillati</taxon>
        <taxon>Actinomycetota</taxon>
        <taxon>Actinomycetes</taxon>
        <taxon>Micromonosporales</taxon>
        <taxon>Micromonosporaceae</taxon>
        <taxon>Actinoplanes</taxon>
    </lineage>
</organism>
<evidence type="ECO:0000313" key="1">
    <source>
        <dbReference type="EMBL" id="GIM64941.1"/>
    </source>
</evidence>
<protein>
    <submittedName>
        <fullName evidence="1">Uncharacterized protein</fullName>
    </submittedName>
</protein>
<name>A0A919VJ81_9ACTN</name>
<accession>A0A919VJ81</accession>
<comment type="caution">
    <text evidence="1">The sequence shown here is derived from an EMBL/GenBank/DDBJ whole genome shotgun (WGS) entry which is preliminary data.</text>
</comment>
<dbReference type="AlphaFoldDB" id="A0A919VJ81"/>
<dbReference type="EMBL" id="BOQL01000014">
    <property type="protein sequence ID" value="GIM64941.1"/>
    <property type="molecule type" value="Genomic_DNA"/>
</dbReference>
<gene>
    <name evidence="1" type="ORF">Aau02nite_13700</name>
</gene>
<dbReference type="Proteomes" id="UP000681340">
    <property type="component" value="Unassembled WGS sequence"/>
</dbReference>
<proteinExistence type="predicted"/>